<accession>A0A3A6QJF7</accession>
<dbReference type="EMBL" id="QVMU01000036">
    <property type="protein sequence ID" value="RJX65274.1"/>
    <property type="molecule type" value="Genomic_DNA"/>
</dbReference>
<proteinExistence type="predicted"/>
<comment type="caution">
    <text evidence="1">The sequence shown here is derived from an EMBL/GenBank/DDBJ whole genome shotgun (WGS) entry which is preliminary data.</text>
</comment>
<evidence type="ECO:0000313" key="1">
    <source>
        <dbReference type="EMBL" id="RJX65274.1"/>
    </source>
</evidence>
<organism evidence="1 2">
    <name type="scientific">Vibrio sinensis</name>
    <dbReference type="NCBI Taxonomy" id="2302434"/>
    <lineage>
        <taxon>Bacteria</taxon>
        <taxon>Pseudomonadati</taxon>
        <taxon>Pseudomonadota</taxon>
        <taxon>Gammaproteobacteria</taxon>
        <taxon>Vibrionales</taxon>
        <taxon>Vibrionaceae</taxon>
        <taxon>Vibrio</taxon>
    </lineage>
</organism>
<dbReference type="InterPro" id="IPR019620">
    <property type="entry name" value="Metal-bd_prot_put"/>
</dbReference>
<evidence type="ECO:0000313" key="2">
    <source>
        <dbReference type="Proteomes" id="UP000273252"/>
    </source>
</evidence>
<gene>
    <name evidence="1" type="ORF">DZ860_21980</name>
</gene>
<dbReference type="AlphaFoldDB" id="A0A3A6QJF7"/>
<reference evidence="1 2" key="1">
    <citation type="submission" date="2018-08" db="EMBL/GenBank/DDBJ databases">
        <title>Vibrio isolated from the Eastern China Marginal Seas.</title>
        <authorList>
            <person name="Li Y."/>
        </authorList>
    </citation>
    <scope>NUCLEOTIDE SEQUENCE [LARGE SCALE GENOMIC DNA]</scope>
    <source>
        <strain evidence="1 2">BEI233</strain>
    </source>
</reference>
<dbReference type="Pfam" id="PF10678">
    <property type="entry name" value="DUF2492"/>
    <property type="match status" value="1"/>
</dbReference>
<dbReference type="RefSeq" id="WP_120035296.1">
    <property type="nucleotide sequence ID" value="NZ_QVMU01000036.1"/>
</dbReference>
<dbReference type="OrthoDB" id="285410at2"/>
<dbReference type="NCBIfam" id="TIGR03853">
    <property type="entry name" value="matur_matur"/>
    <property type="match status" value="1"/>
</dbReference>
<name>A0A3A6QJF7_9VIBR</name>
<keyword evidence="2" id="KW-1185">Reference proteome</keyword>
<protein>
    <submittedName>
        <fullName evidence="1">DUF2492 family protein</fullName>
    </submittedName>
</protein>
<sequence length="78" mass="9176">MTTEIHAHNVLNLLREQALSEQELRNTVVEEFGEAARFRTCKLDGFDFDALFAFFVQRKKIIEQDGKWHINAERVCNH</sequence>
<dbReference type="Proteomes" id="UP000273252">
    <property type="component" value="Unassembled WGS sequence"/>
</dbReference>